<keyword evidence="2" id="KW-0378">Hydrolase</keyword>
<dbReference type="PANTHER" id="PTHR43343:SF3">
    <property type="entry name" value="PROTEASE DO-LIKE 8, CHLOROPLASTIC"/>
    <property type="match status" value="1"/>
</dbReference>
<reference evidence="5" key="1">
    <citation type="submission" date="2020-06" db="EMBL/GenBank/DDBJ databases">
        <title>Insight into the genomes of haloalkaliphilic bacilli from Kenyan soda lakes.</title>
        <authorList>
            <person name="Mwirichia R."/>
            <person name="Villamizar G.C."/>
            <person name="Poehlein A."/>
            <person name="Mugweru J."/>
            <person name="Kipnyargis A."/>
            <person name="Kiplimo D."/>
            <person name="Orwa P."/>
            <person name="Daniel R."/>
        </authorList>
    </citation>
    <scope>NUCLEOTIDE SEQUENCE</scope>
    <source>
        <strain evidence="5">B1096_S55</strain>
    </source>
</reference>
<dbReference type="AlphaFoldDB" id="A0A9Q4FXT0"/>
<name>A0A9Q4FXT0_SALAG</name>
<dbReference type="GO" id="GO:0004252">
    <property type="term" value="F:serine-type endopeptidase activity"/>
    <property type="evidence" value="ECO:0007669"/>
    <property type="project" value="InterPro"/>
</dbReference>
<dbReference type="SUPFAM" id="SSF50494">
    <property type="entry name" value="Trypsin-like serine proteases"/>
    <property type="match status" value="1"/>
</dbReference>
<keyword evidence="1" id="KW-0645">Protease</keyword>
<evidence type="ECO:0000256" key="4">
    <source>
        <dbReference type="SAM" id="Phobius"/>
    </source>
</evidence>
<dbReference type="InterPro" id="IPR001940">
    <property type="entry name" value="Peptidase_S1C"/>
</dbReference>
<gene>
    <name evidence="5" type="ORF">HXA33_00360</name>
</gene>
<dbReference type="PANTHER" id="PTHR43343">
    <property type="entry name" value="PEPTIDASE S12"/>
    <property type="match status" value="1"/>
</dbReference>
<dbReference type="InterPro" id="IPR009003">
    <property type="entry name" value="Peptidase_S1_PA"/>
</dbReference>
<keyword evidence="3" id="KW-0720">Serine protease</keyword>
<protein>
    <submittedName>
        <fullName evidence="5">Trypsin-like peptidase domain-containing protein</fullName>
    </submittedName>
</protein>
<sequence>MPTDTNCPTCRAKRRPARKNVYLLISVFFLLGIGAGILTILTTSHWSSPEEVVSTFLYEHDKTREQFTFPTPFIVKEREEPRDLTEMVDEAQSCVYTIVTHNEQGSGFLYNEHGFVVTNAHVIDGNSTALITTNEGYEYVAMVEGFSEHLDIAVLYVEELEGIEPFPIDEHNIFPPGEEVIALGSPNGVSNSATIGEITHSERDLVIGPYTYEDMYEMTASIQEGNSGGPLLSKNAETFIGINAAKNVNNPSIGYSVPLYKVRDIIDDIISY</sequence>
<evidence type="ECO:0000256" key="2">
    <source>
        <dbReference type="ARBA" id="ARBA00022801"/>
    </source>
</evidence>
<dbReference type="Pfam" id="PF13365">
    <property type="entry name" value="Trypsin_2"/>
    <property type="match status" value="1"/>
</dbReference>
<feature type="transmembrane region" description="Helical" evidence="4">
    <location>
        <begin position="21"/>
        <end position="41"/>
    </location>
</feature>
<keyword evidence="6" id="KW-1185">Reference proteome</keyword>
<keyword evidence="4" id="KW-0472">Membrane</keyword>
<dbReference type="PRINTS" id="PR00834">
    <property type="entry name" value="PROTEASES2C"/>
</dbReference>
<proteinExistence type="predicted"/>
<evidence type="ECO:0000313" key="6">
    <source>
        <dbReference type="Proteomes" id="UP001057753"/>
    </source>
</evidence>
<dbReference type="RefSeq" id="WP_257819620.1">
    <property type="nucleotide sequence ID" value="NZ_JABXYM010000001.1"/>
</dbReference>
<dbReference type="Gene3D" id="2.40.10.120">
    <property type="match status" value="1"/>
</dbReference>
<comment type="caution">
    <text evidence="5">The sequence shown here is derived from an EMBL/GenBank/DDBJ whole genome shotgun (WGS) entry which is preliminary data.</text>
</comment>
<evidence type="ECO:0000256" key="1">
    <source>
        <dbReference type="ARBA" id="ARBA00022670"/>
    </source>
</evidence>
<dbReference type="EMBL" id="JABXYM010000001">
    <property type="protein sequence ID" value="MCR6094998.1"/>
    <property type="molecule type" value="Genomic_DNA"/>
</dbReference>
<organism evidence="5 6">
    <name type="scientific">Salipaludibacillus agaradhaerens</name>
    <name type="common">Bacillus agaradhaerens</name>
    <dbReference type="NCBI Taxonomy" id="76935"/>
    <lineage>
        <taxon>Bacteria</taxon>
        <taxon>Bacillati</taxon>
        <taxon>Bacillota</taxon>
        <taxon>Bacilli</taxon>
        <taxon>Bacillales</taxon>
        <taxon>Bacillaceae</taxon>
    </lineage>
</organism>
<keyword evidence="4" id="KW-1133">Transmembrane helix</keyword>
<evidence type="ECO:0000313" key="5">
    <source>
        <dbReference type="EMBL" id="MCR6094998.1"/>
    </source>
</evidence>
<dbReference type="InterPro" id="IPR051201">
    <property type="entry name" value="Chloro_Bact_Ser_Proteases"/>
</dbReference>
<dbReference type="GO" id="GO:0006508">
    <property type="term" value="P:proteolysis"/>
    <property type="evidence" value="ECO:0007669"/>
    <property type="project" value="UniProtKB-KW"/>
</dbReference>
<dbReference type="Proteomes" id="UP001057753">
    <property type="component" value="Unassembled WGS sequence"/>
</dbReference>
<keyword evidence="4" id="KW-0812">Transmembrane</keyword>
<evidence type="ECO:0000256" key="3">
    <source>
        <dbReference type="ARBA" id="ARBA00022825"/>
    </source>
</evidence>
<accession>A0A9Q4FXT0</accession>